<feature type="domain" description="Major facilitator superfamily (MFS) profile" evidence="8">
    <location>
        <begin position="1"/>
        <end position="454"/>
    </location>
</feature>
<feature type="transmembrane region" description="Helical" evidence="7">
    <location>
        <begin position="479"/>
        <end position="504"/>
    </location>
</feature>
<keyword evidence="2" id="KW-0813">Transport</keyword>
<keyword evidence="10" id="KW-1185">Reference proteome</keyword>
<feature type="transmembrane region" description="Helical" evidence="7">
    <location>
        <begin position="125"/>
        <end position="144"/>
    </location>
</feature>
<keyword evidence="3 7" id="KW-0812">Transmembrane</keyword>
<evidence type="ECO:0000256" key="5">
    <source>
        <dbReference type="ARBA" id="ARBA00023136"/>
    </source>
</evidence>
<dbReference type="SUPFAM" id="SSF103473">
    <property type="entry name" value="MFS general substrate transporter"/>
    <property type="match status" value="1"/>
</dbReference>
<keyword evidence="4 7" id="KW-1133">Transmembrane helix</keyword>
<feature type="transmembrane region" description="Helical" evidence="7">
    <location>
        <begin position="156"/>
        <end position="180"/>
    </location>
</feature>
<name>A0ABR2YIM9_9CHLO</name>
<evidence type="ECO:0000259" key="8">
    <source>
        <dbReference type="PROSITE" id="PS50850"/>
    </source>
</evidence>
<dbReference type="PANTHER" id="PTHR23505:SF79">
    <property type="entry name" value="PROTEIN SPINSTER"/>
    <property type="match status" value="1"/>
</dbReference>
<dbReference type="EMBL" id="JALJOT010000011">
    <property type="protein sequence ID" value="KAK9905904.1"/>
    <property type="molecule type" value="Genomic_DNA"/>
</dbReference>
<protein>
    <recommendedName>
        <fullName evidence="8">Major facilitator superfamily (MFS) profile domain-containing protein</fullName>
    </recommendedName>
</protein>
<evidence type="ECO:0000256" key="3">
    <source>
        <dbReference type="ARBA" id="ARBA00022692"/>
    </source>
</evidence>
<gene>
    <name evidence="9" type="ORF">WJX75_008539</name>
</gene>
<feature type="transmembrane region" description="Helical" evidence="7">
    <location>
        <begin position="348"/>
        <end position="366"/>
    </location>
</feature>
<feature type="transmembrane region" description="Helical" evidence="7">
    <location>
        <begin position="186"/>
        <end position="210"/>
    </location>
</feature>
<evidence type="ECO:0000256" key="1">
    <source>
        <dbReference type="ARBA" id="ARBA00004141"/>
    </source>
</evidence>
<accession>A0ABR2YIM9</accession>
<dbReference type="InterPro" id="IPR020846">
    <property type="entry name" value="MFS_dom"/>
</dbReference>
<dbReference type="Gene3D" id="1.20.1250.20">
    <property type="entry name" value="MFS general substrate transporter like domains"/>
    <property type="match status" value="1"/>
</dbReference>
<feature type="transmembrane region" description="Helical" evidence="7">
    <location>
        <begin position="316"/>
        <end position="342"/>
    </location>
</feature>
<feature type="transmembrane region" description="Helical" evidence="7">
    <location>
        <begin position="387"/>
        <end position="408"/>
    </location>
</feature>
<evidence type="ECO:0000256" key="7">
    <source>
        <dbReference type="SAM" id="Phobius"/>
    </source>
</evidence>
<keyword evidence="5 7" id="KW-0472">Membrane</keyword>
<dbReference type="InterPro" id="IPR011701">
    <property type="entry name" value="MFS"/>
</dbReference>
<evidence type="ECO:0000256" key="4">
    <source>
        <dbReference type="ARBA" id="ARBA00022989"/>
    </source>
</evidence>
<comment type="caution">
    <text evidence="9">The sequence shown here is derived from an EMBL/GenBank/DDBJ whole genome shotgun (WGS) entry which is preliminary data.</text>
</comment>
<dbReference type="Proteomes" id="UP001491310">
    <property type="component" value="Unassembled WGS sequence"/>
</dbReference>
<feature type="transmembrane region" description="Helical" evidence="7">
    <location>
        <begin position="428"/>
        <end position="451"/>
    </location>
</feature>
<feature type="transmembrane region" description="Helical" evidence="7">
    <location>
        <begin position="99"/>
        <end position="119"/>
    </location>
</feature>
<comment type="similarity">
    <text evidence="6">Belongs to the major facilitator superfamily. Spinster (TC 2.A.1.49) family.</text>
</comment>
<organism evidence="9 10">
    <name type="scientific">Coccomyxa subellipsoidea</name>
    <dbReference type="NCBI Taxonomy" id="248742"/>
    <lineage>
        <taxon>Eukaryota</taxon>
        <taxon>Viridiplantae</taxon>
        <taxon>Chlorophyta</taxon>
        <taxon>core chlorophytes</taxon>
        <taxon>Trebouxiophyceae</taxon>
        <taxon>Trebouxiophyceae incertae sedis</taxon>
        <taxon>Coccomyxaceae</taxon>
        <taxon>Coccomyxa</taxon>
    </lineage>
</organism>
<evidence type="ECO:0000256" key="2">
    <source>
        <dbReference type="ARBA" id="ARBA00022448"/>
    </source>
</evidence>
<reference evidence="9 10" key="1">
    <citation type="journal article" date="2024" name="Nat. Commun.">
        <title>Phylogenomics reveals the evolutionary origins of lichenization in chlorophyte algae.</title>
        <authorList>
            <person name="Puginier C."/>
            <person name="Libourel C."/>
            <person name="Otte J."/>
            <person name="Skaloud P."/>
            <person name="Haon M."/>
            <person name="Grisel S."/>
            <person name="Petersen M."/>
            <person name="Berrin J.G."/>
            <person name="Delaux P.M."/>
            <person name="Dal Grande F."/>
            <person name="Keller J."/>
        </authorList>
    </citation>
    <scope>NUCLEOTIDE SEQUENCE [LARGE SCALE GENOMIC DNA]</scope>
    <source>
        <strain evidence="9 10">SAG 216-7</strain>
    </source>
</reference>
<feature type="transmembrane region" description="Helical" evidence="7">
    <location>
        <begin position="240"/>
        <end position="260"/>
    </location>
</feature>
<evidence type="ECO:0000313" key="9">
    <source>
        <dbReference type="EMBL" id="KAK9905904.1"/>
    </source>
</evidence>
<evidence type="ECO:0000313" key="10">
    <source>
        <dbReference type="Proteomes" id="UP001491310"/>
    </source>
</evidence>
<sequence length="514" mass="54214">MAPAHSGVANTALSAAGMSSRVSRRVDVSPEHLQTLPDDLEAGSAGQLIVSYFNQQISVDIGMTDAQYGMMTGYAFYLLLSVSMTAQGYCIDKYSLNRVYVVGYGGLLGAAALLIQGFAVNFNMMLVGMMLSAIGGSVLSILPIPILSDMLPPEQLSFAGAIFSCGVYLAEALAGNLAFLCDSRDISWRWAVVALGAGCGAASLATLAFVKEPPVGRFVVKKEGNRAPKPDFTMKQTVKYMASMSSMWILTIATGLRILPLDLSGAYGPSYYSALYPTETTVFTAMASIVGVCGLLASFIYGGVCQRFYIKLPTISLYTTAIGAFIAAGFMSITICSDLIAGGDPNKGYGIALAGMSLAVLIGEGWQGPLTVMLTLALPPDIKSFAISLWSGITNLIGPTTSTLFGMYLTAGDWKKGTAGYIAPARNYMLVAMLVGYLSAAALYLASIGAVKRDIAKREALARTGGPAQITLSPRRKMAFIVGTTLLGLGITVIMLMSFLFSYAPDMLMHPKVG</sequence>
<dbReference type="PROSITE" id="PS50850">
    <property type="entry name" value="MFS"/>
    <property type="match status" value="1"/>
</dbReference>
<dbReference type="InterPro" id="IPR036259">
    <property type="entry name" value="MFS_trans_sf"/>
</dbReference>
<proteinExistence type="inferred from homology"/>
<feature type="transmembrane region" description="Helical" evidence="7">
    <location>
        <begin position="280"/>
        <end position="304"/>
    </location>
</feature>
<dbReference type="Pfam" id="PF07690">
    <property type="entry name" value="MFS_1"/>
    <property type="match status" value="1"/>
</dbReference>
<dbReference type="PANTHER" id="PTHR23505">
    <property type="entry name" value="SPINSTER"/>
    <property type="match status" value="1"/>
</dbReference>
<evidence type="ECO:0000256" key="6">
    <source>
        <dbReference type="ARBA" id="ARBA00024338"/>
    </source>
</evidence>
<comment type="subcellular location">
    <subcellularLocation>
        <location evidence="1">Membrane</location>
        <topology evidence="1">Multi-pass membrane protein</topology>
    </subcellularLocation>
</comment>
<feature type="transmembrane region" description="Helical" evidence="7">
    <location>
        <begin position="74"/>
        <end position="92"/>
    </location>
</feature>
<dbReference type="InterPro" id="IPR044770">
    <property type="entry name" value="MFS_spinster-like"/>
</dbReference>